<feature type="transmembrane region" description="Helical" evidence="1">
    <location>
        <begin position="12"/>
        <end position="30"/>
    </location>
</feature>
<dbReference type="AlphaFoldDB" id="F4QGQ1"/>
<dbReference type="RefSeq" id="WP_006271680.1">
    <property type="nucleotide sequence ID" value="NZ_GL883077.1"/>
</dbReference>
<evidence type="ECO:0000256" key="1">
    <source>
        <dbReference type="SAM" id="Phobius"/>
    </source>
</evidence>
<accession>F4QGQ1</accession>
<gene>
    <name evidence="2" type="ORF">ABI_09400</name>
</gene>
<dbReference type="OrthoDB" id="7205744at2"/>
<dbReference type="EMBL" id="GL883077">
    <property type="protein sequence ID" value="EGF92503.1"/>
    <property type="molecule type" value="Genomic_DNA"/>
</dbReference>
<organism evidence="2 3">
    <name type="scientific">Asticcacaulis biprosthecium C19</name>
    <dbReference type="NCBI Taxonomy" id="715226"/>
    <lineage>
        <taxon>Bacteria</taxon>
        <taxon>Pseudomonadati</taxon>
        <taxon>Pseudomonadota</taxon>
        <taxon>Alphaproteobacteria</taxon>
        <taxon>Caulobacterales</taxon>
        <taxon>Caulobacteraceae</taxon>
        <taxon>Asticcacaulis</taxon>
    </lineage>
</organism>
<evidence type="ECO:0000313" key="2">
    <source>
        <dbReference type="EMBL" id="EGF92503.1"/>
    </source>
</evidence>
<name>F4QGQ1_9CAUL</name>
<dbReference type="HOGENOM" id="CLU_2463424_0_0_5"/>
<evidence type="ECO:0000313" key="3">
    <source>
        <dbReference type="Proteomes" id="UP000006512"/>
    </source>
</evidence>
<proteinExistence type="predicted"/>
<dbReference type="STRING" id="715226.ABI_09400"/>
<dbReference type="Proteomes" id="UP000006512">
    <property type="component" value="Unassembled WGS sequence"/>
</dbReference>
<keyword evidence="3" id="KW-1185">Reference proteome</keyword>
<keyword evidence="1" id="KW-1133">Transmembrane helix</keyword>
<protein>
    <submittedName>
        <fullName evidence="2">Uncharacterized protein</fullName>
    </submittedName>
</protein>
<sequence length="78" mass="9043">MKSKITTLKYYFVGLFAVLSLAVTVWQLMYEIPRKQCEDAGNWWSYKYRQCAQPMRIYDLTGRKPAAEKPAAETTASQ</sequence>
<keyword evidence="1" id="KW-0472">Membrane</keyword>
<reference evidence="3" key="1">
    <citation type="submission" date="2011-03" db="EMBL/GenBank/DDBJ databases">
        <title>Draft genome sequence of Brevundimonas diminuta.</title>
        <authorList>
            <person name="Brown P.J.B."/>
            <person name="Buechlein A."/>
            <person name="Hemmerich C."/>
            <person name="Brun Y.V."/>
        </authorList>
    </citation>
    <scope>NUCLEOTIDE SEQUENCE [LARGE SCALE GENOMIC DNA]</scope>
    <source>
        <strain evidence="3">C19</strain>
    </source>
</reference>
<keyword evidence="1" id="KW-0812">Transmembrane</keyword>